<feature type="domain" description="Bacterial bifunctional deaminase-reductase C-terminal" evidence="1">
    <location>
        <begin position="5"/>
        <end position="188"/>
    </location>
</feature>
<dbReference type="InterPro" id="IPR024072">
    <property type="entry name" value="DHFR-like_dom_sf"/>
</dbReference>
<dbReference type="GO" id="GO:0009231">
    <property type="term" value="P:riboflavin biosynthetic process"/>
    <property type="evidence" value="ECO:0007669"/>
    <property type="project" value="InterPro"/>
</dbReference>
<sequence>MGKLVVVENVTLDGVMQAPGGADEDTRGGFRHGGWARPYADHVMAETMGKGMGEDGVLLFGRRTYEQFHGFWSTRTDGNPYTEVLNRKRKYVASRTRTEPLPWANSRLLGNDVPRAVAALKNEVEGDLVVLGSGELVRSLARAGLVDVYTLSIHPLTLGTGTRLFTEGADAYATLELAEAVPTTTGVIIASYRSTVGEARVS</sequence>
<keyword evidence="3" id="KW-1185">Reference proteome</keyword>
<accession>A0A1C3NDN2</accession>
<dbReference type="PANTHER" id="PTHR38011:SF2">
    <property type="entry name" value="BIFUNCTIONAL DEAMINASE-REDUCTASE DOMAIN PROTEIN"/>
    <property type="match status" value="1"/>
</dbReference>
<dbReference type="OrthoDB" id="3471694at2"/>
<reference evidence="3" key="1">
    <citation type="submission" date="2016-06" db="EMBL/GenBank/DDBJ databases">
        <authorList>
            <person name="Varghese N."/>
            <person name="Submissions Spin"/>
        </authorList>
    </citation>
    <scope>NUCLEOTIDE SEQUENCE [LARGE SCALE GENOMIC DNA]</scope>
    <source>
        <strain evidence="3">DSM 45344</strain>
    </source>
</reference>
<evidence type="ECO:0000313" key="3">
    <source>
        <dbReference type="Proteomes" id="UP000199393"/>
    </source>
</evidence>
<dbReference type="AlphaFoldDB" id="A0A1C3NDN2"/>
<dbReference type="Gene3D" id="3.40.430.10">
    <property type="entry name" value="Dihydrofolate Reductase, subunit A"/>
    <property type="match status" value="1"/>
</dbReference>
<dbReference type="EMBL" id="LT598496">
    <property type="protein sequence ID" value="SBV30661.1"/>
    <property type="molecule type" value="Genomic_DNA"/>
</dbReference>
<protein>
    <submittedName>
        <fullName evidence="2">Dihydrofolate reductase</fullName>
    </submittedName>
</protein>
<evidence type="ECO:0000313" key="2">
    <source>
        <dbReference type="EMBL" id="SBV30661.1"/>
    </source>
</evidence>
<dbReference type="InterPro" id="IPR002734">
    <property type="entry name" value="RibDG_C"/>
</dbReference>
<evidence type="ECO:0000259" key="1">
    <source>
        <dbReference type="Pfam" id="PF01872"/>
    </source>
</evidence>
<organism evidence="2 3">
    <name type="scientific">Micromonospora krabiensis</name>
    <dbReference type="NCBI Taxonomy" id="307121"/>
    <lineage>
        <taxon>Bacteria</taxon>
        <taxon>Bacillati</taxon>
        <taxon>Actinomycetota</taxon>
        <taxon>Actinomycetes</taxon>
        <taxon>Micromonosporales</taxon>
        <taxon>Micromonosporaceae</taxon>
        <taxon>Micromonospora</taxon>
    </lineage>
</organism>
<name>A0A1C3NDN2_9ACTN</name>
<dbReference type="STRING" id="307121.GA0070620_6262"/>
<dbReference type="Pfam" id="PF01872">
    <property type="entry name" value="RibD_C"/>
    <property type="match status" value="1"/>
</dbReference>
<dbReference type="GO" id="GO:0008703">
    <property type="term" value="F:5-amino-6-(5-phosphoribosylamino)uracil reductase activity"/>
    <property type="evidence" value="ECO:0007669"/>
    <property type="project" value="InterPro"/>
</dbReference>
<gene>
    <name evidence="2" type="ORF">GA0070620_6262</name>
</gene>
<dbReference type="InterPro" id="IPR050765">
    <property type="entry name" value="Riboflavin_Biosynth_HTPR"/>
</dbReference>
<dbReference type="SUPFAM" id="SSF53597">
    <property type="entry name" value="Dihydrofolate reductase-like"/>
    <property type="match status" value="1"/>
</dbReference>
<proteinExistence type="predicted"/>
<dbReference type="RefSeq" id="WP_091597013.1">
    <property type="nucleotide sequence ID" value="NZ_JBHRWG010000002.1"/>
</dbReference>
<dbReference type="PATRIC" id="fig|307121.4.peg.6380"/>
<dbReference type="PANTHER" id="PTHR38011">
    <property type="entry name" value="DIHYDROFOLATE REDUCTASE FAMILY PROTEIN (AFU_ORTHOLOGUE AFUA_8G06820)"/>
    <property type="match status" value="1"/>
</dbReference>
<dbReference type="Proteomes" id="UP000199393">
    <property type="component" value="Chromosome I"/>
</dbReference>